<evidence type="ECO:0000259" key="11">
    <source>
        <dbReference type="PROSITE" id="PS50235"/>
    </source>
</evidence>
<keyword evidence="13" id="KW-1185">Reference proteome</keyword>
<feature type="domain" description="USP" evidence="11">
    <location>
        <begin position="21"/>
        <end position="422"/>
    </location>
</feature>
<keyword evidence="5" id="KW-0378">Hydrolase</keyword>
<gene>
    <name evidence="12" type="ORF">BSTOLATCC_MIC32874</name>
</gene>
<organism evidence="12 13">
    <name type="scientific">Blepharisma stoltei</name>
    <dbReference type="NCBI Taxonomy" id="1481888"/>
    <lineage>
        <taxon>Eukaryota</taxon>
        <taxon>Sar</taxon>
        <taxon>Alveolata</taxon>
        <taxon>Ciliophora</taxon>
        <taxon>Postciliodesmatophora</taxon>
        <taxon>Heterotrichea</taxon>
        <taxon>Heterotrichida</taxon>
        <taxon>Blepharismidae</taxon>
        <taxon>Blepharisma</taxon>
    </lineage>
</organism>
<feature type="region of interest" description="Disordered" evidence="10">
    <location>
        <begin position="1017"/>
        <end position="1040"/>
    </location>
</feature>
<dbReference type="AlphaFoldDB" id="A0AAU9JF33"/>
<reference evidence="12" key="1">
    <citation type="submission" date="2021-09" db="EMBL/GenBank/DDBJ databases">
        <authorList>
            <consortium name="AG Swart"/>
            <person name="Singh M."/>
            <person name="Singh A."/>
            <person name="Seah K."/>
            <person name="Emmerich C."/>
        </authorList>
    </citation>
    <scope>NUCLEOTIDE SEQUENCE</scope>
    <source>
        <strain evidence="12">ATCC30299</strain>
    </source>
</reference>
<keyword evidence="4" id="KW-0833">Ubl conjugation pathway</keyword>
<evidence type="ECO:0000256" key="4">
    <source>
        <dbReference type="ARBA" id="ARBA00022786"/>
    </source>
</evidence>
<dbReference type="GO" id="GO:0005829">
    <property type="term" value="C:cytosol"/>
    <property type="evidence" value="ECO:0007669"/>
    <property type="project" value="TreeGrafter"/>
</dbReference>
<dbReference type="EMBL" id="CAJZBQ010000033">
    <property type="protein sequence ID" value="CAG9322969.1"/>
    <property type="molecule type" value="Genomic_DNA"/>
</dbReference>
<dbReference type="SUPFAM" id="SSF54236">
    <property type="entry name" value="Ubiquitin-like"/>
    <property type="match status" value="2"/>
</dbReference>
<dbReference type="Gene3D" id="3.90.70.10">
    <property type="entry name" value="Cysteine proteinases"/>
    <property type="match status" value="1"/>
</dbReference>
<evidence type="ECO:0000313" key="13">
    <source>
        <dbReference type="Proteomes" id="UP001162131"/>
    </source>
</evidence>
<evidence type="ECO:0000256" key="7">
    <source>
        <dbReference type="ARBA" id="ARBA00026136"/>
    </source>
</evidence>
<keyword evidence="3" id="KW-0645">Protease</keyword>
<dbReference type="PROSITE" id="PS00972">
    <property type="entry name" value="USP_1"/>
    <property type="match status" value="1"/>
</dbReference>
<evidence type="ECO:0000256" key="6">
    <source>
        <dbReference type="ARBA" id="ARBA00022807"/>
    </source>
</evidence>
<protein>
    <recommendedName>
        <fullName evidence="7">Ubiquitin carboxyl-terminal hydrolase 47</fullName>
        <ecNumber evidence="2">3.4.19.12</ecNumber>
    </recommendedName>
    <alternativeName>
        <fullName evidence="8">Ubiquitin thioesterase 47</fullName>
    </alternativeName>
    <alternativeName>
        <fullName evidence="9">Ubiquitin-specific-processing protease 47</fullName>
    </alternativeName>
</protein>
<accession>A0AAU9JF33</accession>
<evidence type="ECO:0000256" key="3">
    <source>
        <dbReference type="ARBA" id="ARBA00022670"/>
    </source>
</evidence>
<evidence type="ECO:0000256" key="1">
    <source>
        <dbReference type="ARBA" id="ARBA00000707"/>
    </source>
</evidence>
<dbReference type="PANTHER" id="PTHR24006">
    <property type="entry name" value="UBIQUITIN CARBOXYL-TERMINAL HYDROLASE"/>
    <property type="match status" value="1"/>
</dbReference>
<dbReference type="PANTHER" id="PTHR24006:SF702">
    <property type="entry name" value="UBIQUITIN CARBOXYL-TERMINAL HYDROLASE 47"/>
    <property type="match status" value="1"/>
</dbReference>
<evidence type="ECO:0000256" key="10">
    <source>
        <dbReference type="SAM" id="MobiDB-lite"/>
    </source>
</evidence>
<dbReference type="InterPro" id="IPR050164">
    <property type="entry name" value="Peptidase_C19"/>
</dbReference>
<evidence type="ECO:0000256" key="8">
    <source>
        <dbReference type="ARBA" id="ARBA00029910"/>
    </source>
</evidence>
<dbReference type="InterPro" id="IPR038765">
    <property type="entry name" value="Papain-like_cys_pep_sf"/>
</dbReference>
<dbReference type="GO" id="GO:0005634">
    <property type="term" value="C:nucleus"/>
    <property type="evidence" value="ECO:0007669"/>
    <property type="project" value="TreeGrafter"/>
</dbReference>
<dbReference type="GO" id="GO:0006508">
    <property type="term" value="P:proteolysis"/>
    <property type="evidence" value="ECO:0007669"/>
    <property type="project" value="UniProtKB-KW"/>
</dbReference>
<keyword evidence="6" id="KW-0788">Thiol protease</keyword>
<dbReference type="GO" id="GO:0004843">
    <property type="term" value="F:cysteine-type deubiquitinase activity"/>
    <property type="evidence" value="ECO:0007669"/>
    <property type="project" value="UniProtKB-EC"/>
</dbReference>
<dbReference type="PROSITE" id="PS50235">
    <property type="entry name" value="USP_3"/>
    <property type="match status" value="1"/>
</dbReference>
<comment type="catalytic activity">
    <reaction evidence="1">
        <text>Thiol-dependent hydrolysis of ester, thioester, amide, peptide and isopeptide bonds formed by the C-terminal Gly of ubiquitin (a 76-residue protein attached to proteins as an intracellular targeting signal).</text>
        <dbReference type="EC" id="3.4.19.12"/>
    </reaction>
</comment>
<evidence type="ECO:0000256" key="9">
    <source>
        <dbReference type="ARBA" id="ARBA00032453"/>
    </source>
</evidence>
<dbReference type="InterPro" id="IPR045578">
    <property type="entry name" value="USP47_C"/>
</dbReference>
<evidence type="ECO:0000313" key="12">
    <source>
        <dbReference type="EMBL" id="CAG9322969.1"/>
    </source>
</evidence>
<dbReference type="Pfam" id="PF19718">
    <property type="entry name" value="USP47_C"/>
    <property type="match status" value="1"/>
</dbReference>
<comment type="caution">
    <text evidence="12">The sequence shown here is derived from an EMBL/GenBank/DDBJ whole genome shotgun (WGS) entry which is preliminary data.</text>
</comment>
<sequence length="1040" mass="122138">MYSPTRYYDSWHQDQDKKSYVGLSNQGATCYMNSLLQTLFMAYDFRKELYKWQYSPERHGEKEDCIPLQLQLLFSKLQLREYHYIETTGLTKSFQWDMRDGFQQHDVQEFCRVLFDAIEQSVEGTDQANMIKTLYEGSYIDYVKCLKCLKESSREDKFLDLSLTVKNEFDKIYNDSIEKALANYIRPEELSGDNQYFCEHCGGKQDAIKGLKFKTLPYILVLQLKRFDLDYQTMQRIKLNDKVTFPQILNMNPFVREIPHGDPERMEIESNSSEEDEILVITPANIESLSLSHKKFSNYDTIGGDYDKKPLKLDKMAKEKHIAMRAEEKKHERAKLIHKYREDGEDVYELYSIMIHSGSANGGHYYAYIKSFETGRWYDFDDSSVKEIDEKDIEKVFGGETKSYGWSSSYSTNAYLLMYRRVDENRNILRVEDSEIPPYILEEIEAERNKEKEESLAREEKRKNIKLRVFYQGKDKEIEINREALVRDLKLKVMEEFKIPTEEESNVRLRYYSQYYDTNQEVLEEDRSIESENIYSQKNLALETKKSDEAFEDYDPNKFTIKVIVWDPRYEDENLQFDQKIANPMKFLIDKRITVKKMMLFFEEKLGIPFAKQKILKKSFISSYCQPEIISLKHSYDQSLSLSRIYDGSLLFIEEVDDISVKSKWQIEFEKEQSKIVIKFNDPSQVTKYLSSPDFKESITIHSQKTVGDMKALISAHLGIAQNEFIMKRGSLYGGELKDLTLKISMANIMNNSFIYIEKGVPTNPNEIRLVFSLAVPPKESESDGAVFSFEDTFEMSVNVYSKILEIKQMVCEKLKKLHPTMDINPLNIRLRERVTEKLAKPYENSDTLSTYHTSDRKNIGIQVLEEEEKPLEYYELIVVVKQWNPSTWELSAPKEITVNKHWRVSEFGAKLSEIYNIPPENIEVAKIAYSWNFTRADLPTENFTSTNNNYHYLSTQPWHLSSDGTLFIIKDNRQASRDMTKEEKAKFMPKSSSSYISGYTSRYEPAKEKSVKITVKKKNMQENKKEDDMEIETNHSEAQ</sequence>
<dbReference type="PROSITE" id="PS00973">
    <property type="entry name" value="USP_2"/>
    <property type="match status" value="1"/>
</dbReference>
<dbReference type="SUPFAM" id="SSF54001">
    <property type="entry name" value="Cysteine proteinases"/>
    <property type="match status" value="1"/>
</dbReference>
<dbReference type="Pfam" id="PF00443">
    <property type="entry name" value="UCH"/>
    <property type="match status" value="1"/>
</dbReference>
<dbReference type="InterPro" id="IPR001394">
    <property type="entry name" value="Peptidase_C19_UCH"/>
</dbReference>
<feature type="compositionally biased region" description="Basic and acidic residues" evidence="10">
    <location>
        <begin position="1020"/>
        <end position="1040"/>
    </location>
</feature>
<dbReference type="InterPro" id="IPR029071">
    <property type="entry name" value="Ubiquitin-like_domsf"/>
</dbReference>
<proteinExistence type="predicted"/>
<dbReference type="InterPro" id="IPR028889">
    <property type="entry name" value="USP"/>
</dbReference>
<dbReference type="EC" id="3.4.19.12" evidence="2"/>
<evidence type="ECO:0000256" key="2">
    <source>
        <dbReference type="ARBA" id="ARBA00012759"/>
    </source>
</evidence>
<dbReference type="GO" id="GO:0016579">
    <property type="term" value="P:protein deubiquitination"/>
    <property type="evidence" value="ECO:0007669"/>
    <property type="project" value="InterPro"/>
</dbReference>
<dbReference type="Proteomes" id="UP001162131">
    <property type="component" value="Unassembled WGS sequence"/>
</dbReference>
<name>A0AAU9JF33_9CILI</name>
<dbReference type="InterPro" id="IPR018200">
    <property type="entry name" value="USP_CS"/>
</dbReference>
<evidence type="ECO:0000256" key="5">
    <source>
        <dbReference type="ARBA" id="ARBA00022801"/>
    </source>
</evidence>